<reference evidence="1" key="2">
    <citation type="journal article" date="2023" name="IMA Fungus">
        <title>Comparative genomic study of the Penicillium genus elucidates a diverse pangenome and 15 lateral gene transfer events.</title>
        <authorList>
            <person name="Petersen C."/>
            <person name="Sorensen T."/>
            <person name="Nielsen M.R."/>
            <person name="Sondergaard T.E."/>
            <person name="Sorensen J.L."/>
            <person name="Fitzpatrick D.A."/>
            <person name="Frisvad J.C."/>
            <person name="Nielsen K.L."/>
        </authorList>
    </citation>
    <scope>NUCLEOTIDE SEQUENCE</scope>
    <source>
        <strain evidence="1">IBT 23319</strain>
    </source>
</reference>
<evidence type="ECO:0000313" key="2">
    <source>
        <dbReference type="Proteomes" id="UP001147733"/>
    </source>
</evidence>
<dbReference type="AlphaFoldDB" id="A0A9W9NY64"/>
<protein>
    <submittedName>
        <fullName evidence="1">Uncharacterized protein</fullName>
    </submittedName>
</protein>
<dbReference type="Proteomes" id="UP001147733">
    <property type="component" value="Unassembled WGS sequence"/>
</dbReference>
<keyword evidence="2" id="KW-1185">Reference proteome</keyword>
<gene>
    <name evidence="1" type="ORF">N7469_006890</name>
</gene>
<dbReference type="EMBL" id="JAPQKT010000006">
    <property type="protein sequence ID" value="KAJ5226884.1"/>
    <property type="molecule type" value="Genomic_DNA"/>
</dbReference>
<dbReference type="GeneID" id="81384975"/>
<name>A0A9W9NY64_PENCI</name>
<dbReference type="OrthoDB" id="48625at2759"/>
<dbReference type="RefSeq" id="XP_056499249.1">
    <property type="nucleotide sequence ID" value="XM_056645808.1"/>
</dbReference>
<sequence>MLFGGTVRPALNQSPEMELPFEFDLNMSCTGELLAANPAGIPVVVSTWKPIPNDKLLDIDPETLFWLGETENVQFYDLASDVSRFDQPMLHIIRSLTKDPTTNFWFPYTMTDGDSVISD</sequence>
<accession>A0A9W9NY64</accession>
<organism evidence="1 2">
    <name type="scientific">Penicillium citrinum</name>
    <dbReference type="NCBI Taxonomy" id="5077"/>
    <lineage>
        <taxon>Eukaryota</taxon>
        <taxon>Fungi</taxon>
        <taxon>Dikarya</taxon>
        <taxon>Ascomycota</taxon>
        <taxon>Pezizomycotina</taxon>
        <taxon>Eurotiomycetes</taxon>
        <taxon>Eurotiomycetidae</taxon>
        <taxon>Eurotiales</taxon>
        <taxon>Aspergillaceae</taxon>
        <taxon>Penicillium</taxon>
    </lineage>
</organism>
<evidence type="ECO:0000313" key="1">
    <source>
        <dbReference type="EMBL" id="KAJ5226884.1"/>
    </source>
</evidence>
<reference evidence="1" key="1">
    <citation type="submission" date="2022-11" db="EMBL/GenBank/DDBJ databases">
        <authorList>
            <person name="Petersen C."/>
        </authorList>
    </citation>
    <scope>NUCLEOTIDE SEQUENCE</scope>
    <source>
        <strain evidence="1">IBT 23319</strain>
    </source>
</reference>
<comment type="caution">
    <text evidence="1">The sequence shown here is derived from an EMBL/GenBank/DDBJ whole genome shotgun (WGS) entry which is preliminary data.</text>
</comment>
<proteinExistence type="predicted"/>